<evidence type="ECO:0000256" key="3">
    <source>
        <dbReference type="ARBA" id="ARBA00022448"/>
    </source>
</evidence>
<gene>
    <name evidence="8" type="ORF">AB6A40_000827</name>
</gene>
<evidence type="ECO:0000256" key="6">
    <source>
        <dbReference type="ARBA" id="ARBA00023136"/>
    </source>
</evidence>
<keyword evidence="4 7" id="KW-0812">Transmembrane</keyword>
<feature type="transmembrane region" description="Helical" evidence="7">
    <location>
        <begin position="21"/>
        <end position="45"/>
    </location>
</feature>
<evidence type="ECO:0000256" key="2">
    <source>
        <dbReference type="ARBA" id="ARBA00007965"/>
    </source>
</evidence>
<proteinExistence type="inferred from homology"/>
<feature type="transmembrane region" description="Helical" evidence="7">
    <location>
        <begin position="123"/>
        <end position="144"/>
    </location>
</feature>
<evidence type="ECO:0000256" key="5">
    <source>
        <dbReference type="ARBA" id="ARBA00022989"/>
    </source>
</evidence>
<keyword evidence="5 7" id="KW-1133">Transmembrane helix</keyword>
<keyword evidence="9" id="KW-1185">Reference proteome</keyword>
<sequence length="217" mass="24000">MSVPEKEAPMDKYTIIYYAMLLHGMGTLMPWNVFITIVPSYFVGYKLKEITGDGRSVDTPFSLNFLSYLGICSLLPNLLTNLPNILVNLKGGLGKRIVISLPTIAATIVLTMTFIFIDTSRIVTIFFLVTMLTVIILNSVTGIYQNSVYGVVAAFPQQYTNAIVLGNNICGTFVSFINIITLITLKTVQIAAFAYLIALLTVVVCLITFILLPRRRL</sequence>
<dbReference type="GO" id="GO:0015858">
    <property type="term" value="P:nucleoside transport"/>
    <property type="evidence" value="ECO:0007669"/>
    <property type="project" value="UniProtKB-ARBA"/>
</dbReference>
<dbReference type="EMBL" id="JBGFUD010000258">
    <property type="protein sequence ID" value="MFH4974118.1"/>
    <property type="molecule type" value="Genomic_DNA"/>
</dbReference>
<dbReference type="PANTHER" id="PTHR10332:SF80">
    <property type="entry name" value="EQUILIBRATIVE NUCLEOSIDE TRANSPORTER 2, ISOFORM A"/>
    <property type="match status" value="1"/>
</dbReference>
<dbReference type="PANTHER" id="PTHR10332">
    <property type="entry name" value="EQUILIBRATIVE NUCLEOSIDE TRANSPORTER"/>
    <property type="match status" value="1"/>
</dbReference>
<evidence type="ECO:0000256" key="1">
    <source>
        <dbReference type="ARBA" id="ARBA00004141"/>
    </source>
</evidence>
<dbReference type="Pfam" id="PF01733">
    <property type="entry name" value="Nucleoside_tran"/>
    <property type="match status" value="1"/>
</dbReference>
<feature type="transmembrane region" description="Helical" evidence="7">
    <location>
        <begin position="190"/>
        <end position="212"/>
    </location>
</feature>
<keyword evidence="3" id="KW-0813">Transport</keyword>
<evidence type="ECO:0000256" key="4">
    <source>
        <dbReference type="ARBA" id="ARBA00022692"/>
    </source>
</evidence>
<dbReference type="AlphaFoldDB" id="A0ABD6E2Z3"/>
<evidence type="ECO:0000256" key="7">
    <source>
        <dbReference type="SAM" id="Phobius"/>
    </source>
</evidence>
<comment type="similarity">
    <text evidence="2">Belongs to the SLC29A/ENT transporter (TC 2.A.57) family.</text>
</comment>
<organism evidence="8 9">
    <name type="scientific">Gnathostoma spinigerum</name>
    <dbReference type="NCBI Taxonomy" id="75299"/>
    <lineage>
        <taxon>Eukaryota</taxon>
        <taxon>Metazoa</taxon>
        <taxon>Ecdysozoa</taxon>
        <taxon>Nematoda</taxon>
        <taxon>Chromadorea</taxon>
        <taxon>Rhabditida</taxon>
        <taxon>Spirurina</taxon>
        <taxon>Gnathostomatomorpha</taxon>
        <taxon>Gnathostomatoidea</taxon>
        <taxon>Gnathostomatidae</taxon>
        <taxon>Gnathostoma</taxon>
    </lineage>
</organism>
<feature type="transmembrane region" description="Helical" evidence="7">
    <location>
        <begin position="98"/>
        <end position="117"/>
    </location>
</feature>
<evidence type="ECO:0000313" key="9">
    <source>
        <dbReference type="Proteomes" id="UP001608902"/>
    </source>
</evidence>
<accession>A0ABD6E2Z3</accession>
<evidence type="ECO:0000313" key="8">
    <source>
        <dbReference type="EMBL" id="MFH4974118.1"/>
    </source>
</evidence>
<protein>
    <submittedName>
        <fullName evidence="8">Uncharacterized protein</fullName>
    </submittedName>
</protein>
<comment type="caution">
    <text evidence="8">The sequence shown here is derived from an EMBL/GenBank/DDBJ whole genome shotgun (WGS) entry which is preliminary data.</text>
</comment>
<keyword evidence="6 7" id="KW-0472">Membrane</keyword>
<dbReference type="GO" id="GO:0022857">
    <property type="term" value="F:transmembrane transporter activity"/>
    <property type="evidence" value="ECO:0007669"/>
    <property type="project" value="UniProtKB-ARBA"/>
</dbReference>
<dbReference type="InterPro" id="IPR002259">
    <property type="entry name" value="Eqnu_transpt"/>
</dbReference>
<name>A0ABD6E2Z3_9BILA</name>
<reference evidence="8 9" key="1">
    <citation type="submission" date="2024-08" db="EMBL/GenBank/DDBJ databases">
        <title>Gnathostoma spinigerum genome.</title>
        <authorList>
            <person name="Gonzalez-Bertolin B."/>
            <person name="Monzon S."/>
            <person name="Zaballos A."/>
            <person name="Jimenez P."/>
            <person name="Dekumyoy P."/>
            <person name="Varona S."/>
            <person name="Cuesta I."/>
            <person name="Sumanam S."/>
            <person name="Adisakwattana P."/>
            <person name="Gasser R.B."/>
            <person name="Hernandez-Gonzalez A."/>
            <person name="Young N.D."/>
            <person name="Perteguer M.J."/>
        </authorList>
    </citation>
    <scope>NUCLEOTIDE SEQUENCE [LARGE SCALE GENOMIC DNA]</scope>
    <source>
        <strain evidence="8">AL3</strain>
        <tissue evidence="8">Liver</tissue>
    </source>
</reference>
<feature type="transmembrane region" description="Helical" evidence="7">
    <location>
        <begin position="65"/>
        <end position="86"/>
    </location>
</feature>
<comment type="subcellular location">
    <subcellularLocation>
        <location evidence="1">Membrane</location>
        <topology evidence="1">Multi-pass membrane protein</topology>
    </subcellularLocation>
</comment>
<dbReference type="GO" id="GO:0016020">
    <property type="term" value="C:membrane"/>
    <property type="evidence" value="ECO:0007669"/>
    <property type="project" value="UniProtKB-SubCell"/>
</dbReference>
<dbReference type="Proteomes" id="UP001608902">
    <property type="component" value="Unassembled WGS sequence"/>
</dbReference>
<feature type="transmembrane region" description="Helical" evidence="7">
    <location>
        <begin position="165"/>
        <end position="184"/>
    </location>
</feature>